<dbReference type="InterPro" id="IPR000515">
    <property type="entry name" value="MetI-like"/>
</dbReference>
<evidence type="ECO:0000256" key="2">
    <source>
        <dbReference type="ARBA" id="ARBA00007069"/>
    </source>
</evidence>
<evidence type="ECO:0000313" key="10">
    <source>
        <dbReference type="EMBL" id="QOV87947.1"/>
    </source>
</evidence>
<feature type="transmembrane region" description="Helical" evidence="8">
    <location>
        <begin position="102"/>
        <end position="125"/>
    </location>
</feature>
<evidence type="ECO:0000259" key="9">
    <source>
        <dbReference type="PROSITE" id="PS50928"/>
    </source>
</evidence>
<dbReference type="CDD" id="cd06261">
    <property type="entry name" value="TM_PBP2"/>
    <property type="match status" value="1"/>
</dbReference>
<evidence type="ECO:0000256" key="6">
    <source>
        <dbReference type="ARBA" id="ARBA00022989"/>
    </source>
</evidence>
<dbReference type="PANTHER" id="PTHR43848">
    <property type="entry name" value="PUTRESCINE TRANSPORT SYSTEM PERMEASE PROTEIN POTI"/>
    <property type="match status" value="1"/>
</dbReference>
<gene>
    <name evidence="10" type="ORF">IPV69_16950</name>
</gene>
<sequence>MNASRRTSIALATHTLLIYTFLYAPILVLIVLSFNSGRQATIWEGFSFKWYAALAGNERLIRATTNSLIVGGVATLCSTLIGTLAAIGLSRYSFRGKGITGAMIYLPIVIPEIVLAVSLLAFYNALGVRSMNLTTVALAHIVFTVSYVAVVVKARLAGLDRSVEEAAIDLGAGPVGAFVRVTLPQLLPGILAAALLVFTLSLDDYVVSSLVSGVGSQTLPVEIYSMLRASVNPQANAVCTLLLVVTAFMIVPAQKLLSR</sequence>
<evidence type="ECO:0000256" key="7">
    <source>
        <dbReference type="ARBA" id="ARBA00023136"/>
    </source>
</evidence>
<organism evidence="10 11">
    <name type="scientific">Humisphaera borealis</name>
    <dbReference type="NCBI Taxonomy" id="2807512"/>
    <lineage>
        <taxon>Bacteria</taxon>
        <taxon>Pseudomonadati</taxon>
        <taxon>Planctomycetota</taxon>
        <taxon>Phycisphaerae</taxon>
        <taxon>Tepidisphaerales</taxon>
        <taxon>Tepidisphaeraceae</taxon>
        <taxon>Humisphaera</taxon>
    </lineage>
</organism>
<proteinExistence type="inferred from homology"/>
<keyword evidence="7 8" id="KW-0472">Membrane</keyword>
<dbReference type="SUPFAM" id="SSF161098">
    <property type="entry name" value="MetI-like"/>
    <property type="match status" value="1"/>
</dbReference>
<evidence type="ECO:0000256" key="8">
    <source>
        <dbReference type="RuleBase" id="RU363032"/>
    </source>
</evidence>
<evidence type="ECO:0000256" key="5">
    <source>
        <dbReference type="ARBA" id="ARBA00022692"/>
    </source>
</evidence>
<feature type="transmembrane region" description="Helical" evidence="8">
    <location>
        <begin position="186"/>
        <end position="202"/>
    </location>
</feature>
<reference evidence="10 11" key="1">
    <citation type="submission" date="2020-10" db="EMBL/GenBank/DDBJ databases">
        <title>Wide distribution of Phycisphaera-like planctomycetes from WD2101 soil group in peatlands and genome analysis of the first cultivated representative.</title>
        <authorList>
            <person name="Dedysh S.N."/>
            <person name="Beletsky A.V."/>
            <person name="Ivanova A."/>
            <person name="Kulichevskaya I.S."/>
            <person name="Suzina N.E."/>
            <person name="Philippov D.A."/>
            <person name="Rakitin A.L."/>
            <person name="Mardanov A.V."/>
            <person name="Ravin N.V."/>
        </authorList>
    </citation>
    <scope>NUCLEOTIDE SEQUENCE [LARGE SCALE GENOMIC DNA]</scope>
    <source>
        <strain evidence="10 11">M1803</strain>
    </source>
</reference>
<evidence type="ECO:0000256" key="3">
    <source>
        <dbReference type="ARBA" id="ARBA00022448"/>
    </source>
</evidence>
<keyword evidence="5 8" id="KW-0812">Transmembrane</keyword>
<protein>
    <submittedName>
        <fullName evidence="10">ABC transporter permease</fullName>
    </submittedName>
</protein>
<feature type="transmembrane region" description="Helical" evidence="8">
    <location>
        <begin position="12"/>
        <end position="34"/>
    </location>
</feature>
<name>A0A7M2WQX9_9BACT</name>
<keyword evidence="4" id="KW-1003">Cell membrane</keyword>
<keyword evidence="6 8" id="KW-1133">Transmembrane helix</keyword>
<dbReference type="EMBL" id="CP063458">
    <property type="protein sequence ID" value="QOV87947.1"/>
    <property type="molecule type" value="Genomic_DNA"/>
</dbReference>
<comment type="subcellular location">
    <subcellularLocation>
        <location evidence="1 8">Cell membrane</location>
        <topology evidence="1 8">Multi-pass membrane protein</topology>
    </subcellularLocation>
</comment>
<feature type="transmembrane region" description="Helical" evidence="8">
    <location>
        <begin position="131"/>
        <end position="152"/>
    </location>
</feature>
<dbReference type="PROSITE" id="PS50928">
    <property type="entry name" value="ABC_TM1"/>
    <property type="match status" value="1"/>
</dbReference>
<dbReference type="AlphaFoldDB" id="A0A7M2WQX9"/>
<comment type="similarity">
    <text evidence="2">Belongs to the binding-protein-dependent transport system permease family. CysTW subfamily.</text>
</comment>
<feature type="domain" description="ABC transmembrane type-1" evidence="9">
    <location>
        <begin position="64"/>
        <end position="253"/>
    </location>
</feature>
<keyword evidence="3 8" id="KW-0813">Transport</keyword>
<dbReference type="Proteomes" id="UP000593765">
    <property type="component" value="Chromosome"/>
</dbReference>
<evidence type="ECO:0000256" key="4">
    <source>
        <dbReference type="ARBA" id="ARBA00022475"/>
    </source>
</evidence>
<dbReference type="GO" id="GO:0005886">
    <property type="term" value="C:plasma membrane"/>
    <property type="evidence" value="ECO:0007669"/>
    <property type="project" value="UniProtKB-SubCell"/>
</dbReference>
<feature type="transmembrane region" description="Helical" evidence="8">
    <location>
        <begin position="68"/>
        <end position="90"/>
    </location>
</feature>
<dbReference type="RefSeq" id="WP_206290886.1">
    <property type="nucleotide sequence ID" value="NZ_CP063458.1"/>
</dbReference>
<evidence type="ECO:0000313" key="11">
    <source>
        <dbReference type="Proteomes" id="UP000593765"/>
    </source>
</evidence>
<accession>A0A7M2WQX9</accession>
<dbReference type="KEGG" id="hbs:IPV69_16950"/>
<feature type="transmembrane region" description="Helical" evidence="8">
    <location>
        <begin position="235"/>
        <end position="253"/>
    </location>
</feature>
<dbReference type="GO" id="GO:0055085">
    <property type="term" value="P:transmembrane transport"/>
    <property type="evidence" value="ECO:0007669"/>
    <property type="project" value="InterPro"/>
</dbReference>
<dbReference type="InterPro" id="IPR051789">
    <property type="entry name" value="Bact_Polyamine_Transport"/>
</dbReference>
<dbReference type="Gene3D" id="1.10.3720.10">
    <property type="entry name" value="MetI-like"/>
    <property type="match status" value="1"/>
</dbReference>
<keyword evidence="11" id="KW-1185">Reference proteome</keyword>
<dbReference type="InterPro" id="IPR035906">
    <property type="entry name" value="MetI-like_sf"/>
</dbReference>
<dbReference type="Pfam" id="PF00528">
    <property type="entry name" value="BPD_transp_1"/>
    <property type="match status" value="1"/>
</dbReference>
<dbReference type="PANTHER" id="PTHR43848:SF2">
    <property type="entry name" value="PUTRESCINE TRANSPORT SYSTEM PERMEASE PROTEIN POTI"/>
    <property type="match status" value="1"/>
</dbReference>
<evidence type="ECO:0000256" key="1">
    <source>
        <dbReference type="ARBA" id="ARBA00004651"/>
    </source>
</evidence>